<sequence>MSSYCIGSVVSLDCADGSCIQGRLAAVDRTANSLCIERPFKNGRPLGQRLLTLSAADVTIVKILKLNEPSQEAGSHNEVAANGSSEVRVERSAQKKSTNGVAPETKQVHQSTPSSSCVHSGSSSPNTVNSSTSRPETKPAHANGGTCAGGIAKPWVRACASVSPVARNGSRRYYGKGPCGIPELDMMNDMRVKRGNRYLNRPVDFDVLNTDFDFEGNLALFDKDNLDDAKYKVPERRKISCNYKHYENIISDPSRVTSWTRIDGNRSAYLASRFETASDGSRIPFLSFSDKQQYLKAAEMSIGSDVFHALVADRLFMFLCVIIERFEILVSQVVVVGAQQCNPLLVQRFVQDLSNRACRTVVYDYYLPQKLPHVRTVRDPRKLPFTDVQLVVVLDDGCSSDDLAMWFKQLPSTTHSICLETEHCVCPNEHVLMLGTGVDSNSQAAQFASTSAKKEKRGLLAVSDIGIPFTWLDDDSAACLAESFATRVLLVL</sequence>
<dbReference type="STRING" id="6265.A0A0B2W5V4"/>
<proteinExistence type="predicted"/>
<dbReference type="PANTHER" id="PTHR13612">
    <property type="entry name" value="ENHANCER OF MRNA-DECAPPING PROTEIN 3"/>
    <property type="match status" value="1"/>
</dbReference>
<dbReference type="InterPro" id="IPR025609">
    <property type="entry name" value="Lsm14-like_N"/>
</dbReference>
<dbReference type="SMART" id="SM01199">
    <property type="entry name" value="FDF"/>
    <property type="match status" value="1"/>
</dbReference>
<dbReference type="GO" id="GO:0031087">
    <property type="term" value="P:deadenylation-independent decapping of nuclear-transcribed mRNA"/>
    <property type="evidence" value="ECO:0007669"/>
    <property type="project" value="TreeGrafter"/>
</dbReference>
<dbReference type="OMA" id="HVMIADR"/>
<feature type="region of interest" description="Disordered" evidence="1">
    <location>
        <begin position="71"/>
        <end position="145"/>
    </location>
</feature>
<feature type="domain" description="DFDF" evidence="2">
    <location>
        <begin position="200"/>
        <end position="236"/>
    </location>
</feature>
<dbReference type="GO" id="GO:0000932">
    <property type="term" value="C:P-body"/>
    <property type="evidence" value="ECO:0007669"/>
    <property type="project" value="TreeGrafter"/>
</dbReference>
<evidence type="ECO:0000313" key="3">
    <source>
        <dbReference type="EMBL" id="KHN88650.1"/>
    </source>
</evidence>
<reference evidence="3 4" key="1">
    <citation type="submission" date="2014-11" db="EMBL/GenBank/DDBJ databases">
        <title>Genetic blueprint of the zoonotic pathogen Toxocara canis.</title>
        <authorList>
            <person name="Zhu X.-Q."/>
            <person name="Korhonen P.K."/>
            <person name="Cai H."/>
            <person name="Young N.D."/>
            <person name="Nejsum P."/>
            <person name="von Samson-Himmelstjerna G."/>
            <person name="Boag P.R."/>
            <person name="Tan P."/>
            <person name="Li Q."/>
            <person name="Min J."/>
            <person name="Yang Y."/>
            <person name="Wang X."/>
            <person name="Fang X."/>
            <person name="Hall R.S."/>
            <person name="Hofmann A."/>
            <person name="Sternberg P.W."/>
            <person name="Jex A.R."/>
            <person name="Gasser R.B."/>
        </authorList>
    </citation>
    <scope>NUCLEOTIDE SEQUENCE [LARGE SCALE GENOMIC DNA]</scope>
    <source>
        <strain evidence="3">PN_DK_2014</strain>
    </source>
</reference>
<dbReference type="InterPro" id="IPR019050">
    <property type="entry name" value="FDF_dom"/>
</dbReference>
<dbReference type="InterPro" id="IPR025762">
    <property type="entry name" value="DFDF"/>
</dbReference>
<evidence type="ECO:0000259" key="2">
    <source>
        <dbReference type="PROSITE" id="PS51512"/>
    </source>
</evidence>
<feature type="compositionally biased region" description="Low complexity" evidence="1">
    <location>
        <begin position="111"/>
        <end position="133"/>
    </location>
</feature>
<protein>
    <submittedName>
        <fullName evidence="3">Enhancer of mRNA-decapping protein 3</fullName>
    </submittedName>
</protein>
<keyword evidence="4" id="KW-1185">Reference proteome</keyword>
<name>A0A0B2W5V4_TOXCA</name>
<organism evidence="3 4">
    <name type="scientific">Toxocara canis</name>
    <name type="common">Canine roundworm</name>
    <dbReference type="NCBI Taxonomy" id="6265"/>
    <lineage>
        <taxon>Eukaryota</taxon>
        <taxon>Metazoa</taxon>
        <taxon>Ecdysozoa</taxon>
        <taxon>Nematoda</taxon>
        <taxon>Chromadorea</taxon>
        <taxon>Rhabditida</taxon>
        <taxon>Spirurina</taxon>
        <taxon>Ascaridomorpha</taxon>
        <taxon>Ascaridoidea</taxon>
        <taxon>Toxocaridae</taxon>
        <taxon>Toxocara</taxon>
    </lineage>
</organism>
<dbReference type="SMART" id="SM01271">
    <property type="entry name" value="LSM14"/>
    <property type="match status" value="1"/>
</dbReference>
<dbReference type="AlphaFoldDB" id="A0A0B2W5V4"/>
<dbReference type="Gene3D" id="2.30.30.100">
    <property type="match status" value="1"/>
</dbReference>
<gene>
    <name evidence="3" type="primary">Edc3</name>
    <name evidence="3" type="ORF">Tcan_04050</name>
</gene>
<dbReference type="PANTHER" id="PTHR13612:SF0">
    <property type="entry name" value="ENHANCER OF MRNA-DECAPPING PROTEIN 3"/>
    <property type="match status" value="1"/>
</dbReference>
<accession>A0A0B2W5V4</accession>
<dbReference type="GO" id="GO:0003729">
    <property type="term" value="F:mRNA binding"/>
    <property type="evidence" value="ECO:0007669"/>
    <property type="project" value="TreeGrafter"/>
</dbReference>
<dbReference type="EMBL" id="JPKZ01000197">
    <property type="protein sequence ID" value="KHN88650.1"/>
    <property type="molecule type" value="Genomic_DNA"/>
</dbReference>
<comment type="caution">
    <text evidence="3">The sequence shown here is derived from an EMBL/GenBank/DDBJ whole genome shotgun (WGS) entry which is preliminary data.</text>
</comment>
<dbReference type="OrthoDB" id="5824531at2759"/>
<dbReference type="PROSITE" id="PS51512">
    <property type="entry name" value="DFDF"/>
    <property type="match status" value="1"/>
</dbReference>
<dbReference type="GO" id="GO:0033962">
    <property type="term" value="P:P-body assembly"/>
    <property type="evidence" value="ECO:0007669"/>
    <property type="project" value="TreeGrafter"/>
</dbReference>
<evidence type="ECO:0000313" key="4">
    <source>
        <dbReference type="Proteomes" id="UP000031036"/>
    </source>
</evidence>
<dbReference type="Proteomes" id="UP000031036">
    <property type="component" value="Unassembled WGS sequence"/>
</dbReference>
<evidence type="ECO:0000256" key="1">
    <source>
        <dbReference type="SAM" id="MobiDB-lite"/>
    </source>
</evidence>